<feature type="transmembrane region" description="Helical" evidence="6">
    <location>
        <begin position="317"/>
        <end position="335"/>
    </location>
</feature>
<dbReference type="CDD" id="cd17321">
    <property type="entry name" value="MFS_MMR_MDR_like"/>
    <property type="match status" value="1"/>
</dbReference>
<comment type="subcellular location">
    <subcellularLocation>
        <location evidence="1">Cell membrane</location>
        <topology evidence="1">Multi-pass membrane protein</topology>
    </subcellularLocation>
</comment>
<dbReference type="PRINTS" id="PR01036">
    <property type="entry name" value="TCRTETB"/>
</dbReference>
<feature type="transmembrane region" description="Helical" evidence="6">
    <location>
        <begin position="102"/>
        <end position="121"/>
    </location>
</feature>
<feature type="transmembrane region" description="Helical" evidence="6">
    <location>
        <begin position="133"/>
        <end position="155"/>
    </location>
</feature>
<dbReference type="InterPro" id="IPR011701">
    <property type="entry name" value="MFS"/>
</dbReference>
<keyword evidence="9" id="KW-1185">Reference proteome</keyword>
<feature type="transmembrane region" description="Helical" evidence="6">
    <location>
        <begin position="75"/>
        <end position="96"/>
    </location>
</feature>
<feature type="transmembrane region" description="Helical" evidence="6">
    <location>
        <begin position="44"/>
        <end position="63"/>
    </location>
</feature>
<name>A0A1E5L5H0_9FIRM</name>
<dbReference type="AlphaFoldDB" id="A0A1E5L5H0"/>
<accession>A0A1E5L5H0</accession>
<keyword evidence="5 6" id="KW-0472">Membrane</keyword>
<feature type="transmembrane region" description="Helical" evidence="6">
    <location>
        <begin position="12"/>
        <end position="32"/>
    </location>
</feature>
<feature type="transmembrane region" description="Helical" evidence="6">
    <location>
        <begin position="380"/>
        <end position="400"/>
    </location>
</feature>
<evidence type="ECO:0000256" key="1">
    <source>
        <dbReference type="ARBA" id="ARBA00004651"/>
    </source>
</evidence>
<dbReference type="Gene3D" id="1.20.1720.10">
    <property type="entry name" value="Multidrug resistance protein D"/>
    <property type="match status" value="1"/>
</dbReference>
<dbReference type="RefSeq" id="WP_069702134.1">
    <property type="nucleotide sequence ID" value="NZ_MJAT01000022.1"/>
</dbReference>
<protein>
    <recommendedName>
        <fullName evidence="7">Major facilitator superfamily (MFS) profile domain-containing protein</fullName>
    </recommendedName>
</protein>
<feature type="transmembrane region" description="Helical" evidence="6">
    <location>
        <begin position="420"/>
        <end position="439"/>
    </location>
</feature>
<keyword evidence="3 6" id="KW-0812">Transmembrane</keyword>
<dbReference type="SUPFAM" id="SSF103473">
    <property type="entry name" value="MFS general substrate transporter"/>
    <property type="match status" value="1"/>
</dbReference>
<evidence type="ECO:0000256" key="2">
    <source>
        <dbReference type="ARBA" id="ARBA00022448"/>
    </source>
</evidence>
<dbReference type="PANTHER" id="PTHR42718">
    <property type="entry name" value="MAJOR FACILITATOR SUPERFAMILY MULTIDRUG TRANSPORTER MFSC"/>
    <property type="match status" value="1"/>
</dbReference>
<dbReference type="PANTHER" id="PTHR42718:SF9">
    <property type="entry name" value="MAJOR FACILITATOR SUPERFAMILY MULTIDRUG TRANSPORTER MFSC"/>
    <property type="match status" value="1"/>
</dbReference>
<evidence type="ECO:0000256" key="4">
    <source>
        <dbReference type="ARBA" id="ARBA00022989"/>
    </source>
</evidence>
<evidence type="ECO:0000313" key="9">
    <source>
        <dbReference type="Proteomes" id="UP000095255"/>
    </source>
</evidence>
<dbReference type="Proteomes" id="UP000095255">
    <property type="component" value="Unassembled WGS sequence"/>
</dbReference>
<dbReference type="Gene3D" id="1.20.1250.20">
    <property type="entry name" value="MFS general substrate transporter like domains"/>
    <property type="match status" value="1"/>
</dbReference>
<dbReference type="PROSITE" id="PS50850">
    <property type="entry name" value="MFS"/>
    <property type="match status" value="1"/>
</dbReference>
<evidence type="ECO:0000313" key="8">
    <source>
        <dbReference type="EMBL" id="OEH85308.1"/>
    </source>
</evidence>
<keyword evidence="2" id="KW-0813">Transport</keyword>
<dbReference type="OrthoDB" id="2403626at2"/>
<dbReference type="InterPro" id="IPR020846">
    <property type="entry name" value="MFS_dom"/>
</dbReference>
<gene>
    <name evidence="8" type="ORF">BHU72_04225</name>
</gene>
<dbReference type="EMBL" id="MJAT01000022">
    <property type="protein sequence ID" value="OEH85308.1"/>
    <property type="molecule type" value="Genomic_DNA"/>
</dbReference>
<evidence type="ECO:0000256" key="3">
    <source>
        <dbReference type="ARBA" id="ARBA00022692"/>
    </source>
</evidence>
<feature type="transmembrane region" description="Helical" evidence="6">
    <location>
        <begin position="161"/>
        <end position="178"/>
    </location>
</feature>
<sequence>MSADNTQKLVPLLSFTIFFSVINGTMFNVAIPNISTQFSILPSQVSWVVTGYTVIFALSAAIFGKLADMYPVKNLISTGLVLFNIGSLLGFLAEWYPMLLTARYIQACGAGSIPALAMLVATRYAPPEKRGKVLGFIASTVAFGSGIGPVLGGFITNTWEWNYLFLISLFSLLAIYFYHKWLPKEEVTGGALDIKGALLLAFTIAIFLVAVNQLIFWLLPVGLLMTFLVRHHMISTENPFIQPSLIQNRLFRNGLIAAFVTVGTVFATLFMIPIMLRDMNHLSSGEIGLVLFPGAMSASVMGAISGRIADRVGSIPVVYAGMSLLFISLLLLSFFAGSLPIVITSILLILYIGFSFIQSSLSNTVSRVLPPQQTGIGMGLYNLTFFISGAFISAISGKLLDFNNPSFQLNPLHFVDSATIYSNISFSFMISVMLGLLIFHRAYYKIHLQRKATN</sequence>
<organism evidence="8 9">
    <name type="scientific">Desulfuribacillus stibiiarsenatis</name>
    <dbReference type="NCBI Taxonomy" id="1390249"/>
    <lineage>
        <taxon>Bacteria</taxon>
        <taxon>Bacillati</taxon>
        <taxon>Bacillota</taxon>
        <taxon>Desulfuribacillia</taxon>
        <taxon>Desulfuribacillales</taxon>
        <taxon>Desulfuribacillaceae</taxon>
        <taxon>Desulfuribacillus</taxon>
    </lineage>
</organism>
<evidence type="ECO:0000259" key="7">
    <source>
        <dbReference type="PROSITE" id="PS50850"/>
    </source>
</evidence>
<reference evidence="8 9" key="1">
    <citation type="submission" date="2016-09" db="EMBL/GenBank/DDBJ databases">
        <title>Desulfuribacillus arsenicus sp. nov., an obligately anaerobic, dissimilatory arsenic- and antimonate-reducing bacterium isolated from anoxic sediments.</title>
        <authorList>
            <person name="Abin C.A."/>
            <person name="Hollibaugh J.T."/>
        </authorList>
    </citation>
    <scope>NUCLEOTIDE SEQUENCE [LARGE SCALE GENOMIC DNA]</scope>
    <source>
        <strain evidence="8 9">MLFW-2</strain>
    </source>
</reference>
<dbReference type="Pfam" id="PF07690">
    <property type="entry name" value="MFS_1"/>
    <property type="match status" value="1"/>
</dbReference>
<feature type="transmembrane region" description="Helical" evidence="6">
    <location>
        <begin position="254"/>
        <end position="275"/>
    </location>
</feature>
<keyword evidence="4 6" id="KW-1133">Transmembrane helix</keyword>
<dbReference type="InterPro" id="IPR036259">
    <property type="entry name" value="MFS_trans_sf"/>
</dbReference>
<evidence type="ECO:0000256" key="6">
    <source>
        <dbReference type="SAM" id="Phobius"/>
    </source>
</evidence>
<evidence type="ECO:0000256" key="5">
    <source>
        <dbReference type="ARBA" id="ARBA00023136"/>
    </source>
</evidence>
<dbReference type="GO" id="GO:0005886">
    <property type="term" value="C:plasma membrane"/>
    <property type="evidence" value="ECO:0007669"/>
    <property type="project" value="UniProtKB-SubCell"/>
</dbReference>
<feature type="transmembrane region" description="Helical" evidence="6">
    <location>
        <begin position="341"/>
        <end position="359"/>
    </location>
</feature>
<dbReference type="STRING" id="1390249.BHU72_04225"/>
<proteinExistence type="predicted"/>
<feature type="transmembrane region" description="Helical" evidence="6">
    <location>
        <begin position="287"/>
        <end position="305"/>
    </location>
</feature>
<comment type="caution">
    <text evidence="8">The sequence shown here is derived from an EMBL/GenBank/DDBJ whole genome shotgun (WGS) entry which is preliminary data.</text>
</comment>
<dbReference type="GO" id="GO:0022857">
    <property type="term" value="F:transmembrane transporter activity"/>
    <property type="evidence" value="ECO:0007669"/>
    <property type="project" value="InterPro"/>
</dbReference>
<feature type="domain" description="Major facilitator superfamily (MFS) profile" evidence="7">
    <location>
        <begin position="9"/>
        <end position="443"/>
    </location>
</feature>
<feature type="transmembrane region" description="Helical" evidence="6">
    <location>
        <begin position="214"/>
        <end position="233"/>
    </location>
</feature>